<dbReference type="GO" id="GO:0044206">
    <property type="term" value="P:UMP salvage"/>
    <property type="evidence" value="ECO:0007669"/>
    <property type="project" value="UniProtKB-UniPathway"/>
</dbReference>
<dbReference type="NCBIfam" id="NF004018">
    <property type="entry name" value="PRK05480.1"/>
    <property type="match status" value="1"/>
</dbReference>
<dbReference type="Proteomes" id="UP000500938">
    <property type="component" value="Chromosome"/>
</dbReference>
<keyword evidence="4 5" id="KW-0418">Kinase</keyword>
<dbReference type="PANTHER" id="PTHR10285">
    <property type="entry name" value="URIDINE KINASE"/>
    <property type="match status" value="1"/>
</dbReference>
<dbReference type="EC" id="2.7.1.48" evidence="5"/>
<dbReference type="UniPathway" id="UPA00579">
    <property type="reaction ID" value="UER00640"/>
</dbReference>
<keyword evidence="5" id="KW-0067">ATP-binding</keyword>
<comment type="catalytic activity">
    <reaction evidence="5">
        <text>cytidine + ATP = CMP + ADP + H(+)</text>
        <dbReference type="Rhea" id="RHEA:24674"/>
        <dbReference type="ChEBI" id="CHEBI:15378"/>
        <dbReference type="ChEBI" id="CHEBI:17562"/>
        <dbReference type="ChEBI" id="CHEBI:30616"/>
        <dbReference type="ChEBI" id="CHEBI:60377"/>
        <dbReference type="ChEBI" id="CHEBI:456216"/>
        <dbReference type="EC" id="2.7.1.48"/>
    </reaction>
</comment>
<keyword evidence="2 5" id="KW-0808">Transferase</keyword>
<comment type="subcellular location">
    <subcellularLocation>
        <location evidence="5">Cytoplasm</location>
    </subcellularLocation>
</comment>
<organism evidence="7 8">
    <name type="scientific">Gemmatimonas groenlandica</name>
    <dbReference type="NCBI Taxonomy" id="2732249"/>
    <lineage>
        <taxon>Bacteria</taxon>
        <taxon>Pseudomonadati</taxon>
        <taxon>Gemmatimonadota</taxon>
        <taxon>Gemmatimonadia</taxon>
        <taxon>Gemmatimonadales</taxon>
        <taxon>Gemmatimonadaceae</taxon>
        <taxon>Gemmatimonas</taxon>
    </lineage>
</organism>
<evidence type="ECO:0000256" key="3">
    <source>
        <dbReference type="ARBA" id="ARBA00022741"/>
    </source>
</evidence>
<dbReference type="SUPFAM" id="SSF52540">
    <property type="entry name" value="P-loop containing nucleoside triphosphate hydrolases"/>
    <property type="match status" value="1"/>
</dbReference>
<evidence type="ECO:0000256" key="2">
    <source>
        <dbReference type="ARBA" id="ARBA00022679"/>
    </source>
</evidence>
<accession>A0A6M4IKT4</accession>
<name>A0A6M4IKT4_9BACT</name>
<proteinExistence type="inferred from homology"/>
<evidence type="ECO:0000313" key="8">
    <source>
        <dbReference type="Proteomes" id="UP000500938"/>
    </source>
</evidence>
<dbReference type="GO" id="GO:0005737">
    <property type="term" value="C:cytoplasm"/>
    <property type="evidence" value="ECO:0007669"/>
    <property type="project" value="UniProtKB-SubCell"/>
</dbReference>
<dbReference type="Gene3D" id="3.40.50.300">
    <property type="entry name" value="P-loop containing nucleotide triphosphate hydrolases"/>
    <property type="match status" value="1"/>
</dbReference>
<dbReference type="InterPro" id="IPR000764">
    <property type="entry name" value="Uridine_kinase-like"/>
</dbReference>
<dbReference type="RefSeq" id="WP_171223914.1">
    <property type="nucleotide sequence ID" value="NZ_CP053085.1"/>
</dbReference>
<dbReference type="UniPathway" id="UPA00574">
    <property type="reaction ID" value="UER00637"/>
</dbReference>
<evidence type="ECO:0000256" key="4">
    <source>
        <dbReference type="ARBA" id="ARBA00022777"/>
    </source>
</evidence>
<protein>
    <recommendedName>
        <fullName evidence="5">Uridine kinase</fullName>
        <ecNumber evidence="5">2.7.1.48</ecNumber>
    </recommendedName>
</protein>
<dbReference type="InterPro" id="IPR027417">
    <property type="entry name" value="P-loop_NTPase"/>
</dbReference>
<sequence>MKPLIIGIAGGTGSGKSTVARKVAEALPDASVAFLEMDAYYRDFRHLTLSQLHQVNWDHPDAFDVELLTVHLDALSRGEPVNMPVYEFATHSRSERTRRIAPADVVVIDGILLLADANVRALCDVKVFVDADPDIRLIRRIRRDTAVRGRTLESVLDQYLNTVQPMHLQFVEPSKRYADVIVPRGGNNLVAIEMIVAKIQRRLISRAAARTPLSVPATAEPA</sequence>
<dbReference type="InterPro" id="IPR003593">
    <property type="entry name" value="AAA+_ATPase"/>
</dbReference>
<dbReference type="EMBL" id="CP053085">
    <property type="protein sequence ID" value="QJR34488.1"/>
    <property type="molecule type" value="Genomic_DNA"/>
</dbReference>
<feature type="domain" description="AAA+ ATPase" evidence="6">
    <location>
        <begin position="2"/>
        <end position="153"/>
    </location>
</feature>
<evidence type="ECO:0000256" key="5">
    <source>
        <dbReference type="RuleBase" id="RU003825"/>
    </source>
</evidence>
<evidence type="ECO:0000256" key="1">
    <source>
        <dbReference type="ARBA" id="ARBA00004690"/>
    </source>
</evidence>
<dbReference type="SMART" id="SM00382">
    <property type="entry name" value="AAA"/>
    <property type="match status" value="1"/>
</dbReference>
<comment type="pathway">
    <text evidence="5">Pyrimidine metabolism; CTP biosynthesis via salvage pathway; CTP from cytidine: step 1/3.</text>
</comment>
<keyword evidence="8" id="KW-1185">Reference proteome</keyword>
<dbReference type="KEGG" id="ggr:HKW67_02600"/>
<dbReference type="PRINTS" id="PR00988">
    <property type="entry name" value="URIDINKINASE"/>
</dbReference>
<comment type="similarity">
    <text evidence="5">Belongs to the uridine kinase family.</text>
</comment>
<dbReference type="InterPro" id="IPR006083">
    <property type="entry name" value="PRK/URK"/>
</dbReference>
<dbReference type="GO" id="GO:0005524">
    <property type="term" value="F:ATP binding"/>
    <property type="evidence" value="ECO:0007669"/>
    <property type="project" value="UniProtKB-KW"/>
</dbReference>
<evidence type="ECO:0000313" key="7">
    <source>
        <dbReference type="EMBL" id="QJR34488.1"/>
    </source>
</evidence>
<dbReference type="GO" id="GO:0004849">
    <property type="term" value="F:uridine kinase activity"/>
    <property type="evidence" value="ECO:0007669"/>
    <property type="project" value="UniProtKB-EC"/>
</dbReference>
<dbReference type="AlphaFoldDB" id="A0A6M4IKT4"/>
<comment type="pathway">
    <text evidence="1 5">Pyrimidine metabolism; UMP biosynthesis via salvage pathway; UMP from uridine: step 1/1.</text>
</comment>
<dbReference type="NCBIfam" id="TIGR00235">
    <property type="entry name" value="udk"/>
    <property type="match status" value="1"/>
</dbReference>
<dbReference type="CDD" id="cd02023">
    <property type="entry name" value="UMPK"/>
    <property type="match status" value="1"/>
</dbReference>
<comment type="catalytic activity">
    <reaction evidence="5">
        <text>uridine + ATP = UMP + ADP + H(+)</text>
        <dbReference type="Rhea" id="RHEA:16825"/>
        <dbReference type="ChEBI" id="CHEBI:15378"/>
        <dbReference type="ChEBI" id="CHEBI:16704"/>
        <dbReference type="ChEBI" id="CHEBI:30616"/>
        <dbReference type="ChEBI" id="CHEBI:57865"/>
        <dbReference type="ChEBI" id="CHEBI:456216"/>
        <dbReference type="EC" id="2.7.1.48"/>
    </reaction>
</comment>
<reference evidence="7 8" key="1">
    <citation type="submission" date="2020-05" db="EMBL/GenBank/DDBJ databases">
        <title>Complete genome sequence of Gemmatimonas greenlandica TET16.</title>
        <authorList>
            <person name="Zeng Y."/>
        </authorList>
    </citation>
    <scope>NUCLEOTIDE SEQUENCE [LARGE SCALE GENOMIC DNA]</scope>
    <source>
        <strain evidence="7 8">TET16</strain>
    </source>
</reference>
<gene>
    <name evidence="7" type="primary">udk</name>
    <name evidence="7" type="ORF">HKW67_02600</name>
</gene>
<keyword evidence="3 5" id="KW-0547">Nucleotide-binding</keyword>
<dbReference type="Pfam" id="PF00485">
    <property type="entry name" value="PRK"/>
    <property type="match status" value="1"/>
</dbReference>
<evidence type="ECO:0000259" key="6">
    <source>
        <dbReference type="SMART" id="SM00382"/>
    </source>
</evidence>
<dbReference type="GO" id="GO:0044211">
    <property type="term" value="P:CTP salvage"/>
    <property type="evidence" value="ECO:0007669"/>
    <property type="project" value="UniProtKB-UniPathway"/>
</dbReference>
<keyword evidence="5" id="KW-0963">Cytoplasm</keyword>